<keyword evidence="2" id="KW-0378">Hydrolase</keyword>
<dbReference type="Pfam" id="PF01725">
    <property type="entry name" value="Ham1p_like"/>
    <property type="match status" value="1"/>
</dbReference>
<evidence type="ECO:0000313" key="4">
    <source>
        <dbReference type="Proteomes" id="UP000034664"/>
    </source>
</evidence>
<dbReference type="InterPro" id="IPR002637">
    <property type="entry name" value="RdgB/HAM1"/>
</dbReference>
<dbReference type="InterPro" id="IPR029001">
    <property type="entry name" value="ITPase-like_fam"/>
</dbReference>
<evidence type="ECO:0000256" key="1">
    <source>
        <dbReference type="ARBA" id="ARBA00008023"/>
    </source>
</evidence>
<accession>A0A0G0TDD0</accession>
<gene>
    <name evidence="3" type="ORF">UU14_C0002G0074</name>
</gene>
<comment type="similarity">
    <text evidence="1">Belongs to the HAM1 NTPase family.</text>
</comment>
<dbReference type="GO" id="GO:0047429">
    <property type="term" value="F:nucleoside triphosphate diphosphatase activity"/>
    <property type="evidence" value="ECO:0007669"/>
    <property type="project" value="InterPro"/>
</dbReference>
<dbReference type="PANTHER" id="PTHR11067">
    <property type="entry name" value="INOSINE TRIPHOSPHATE PYROPHOSPHATASE/HAM1 PROTEIN"/>
    <property type="match status" value="1"/>
</dbReference>
<dbReference type="Gene3D" id="3.90.950.10">
    <property type="match status" value="1"/>
</dbReference>
<evidence type="ECO:0000256" key="2">
    <source>
        <dbReference type="ARBA" id="ARBA00022801"/>
    </source>
</evidence>
<dbReference type="AlphaFoldDB" id="A0A0G0TDD0"/>
<dbReference type="GO" id="GO:0005829">
    <property type="term" value="C:cytosol"/>
    <property type="evidence" value="ECO:0007669"/>
    <property type="project" value="TreeGrafter"/>
</dbReference>
<sequence length="198" mass="22419">MQKLLIATHNPAKFNDISRFLLDIPYILVSLNDVGITEDVEEDQPTFELNAIKKATYFAKKSGLPTLGDDSGMEIDALDGKPGVYSKRWAPEETDESIISHTLQQLDGVPSQKRGAQFRVVIAYAKPDGLITVSEGITRGIIARKSYSGRITKSFPYNQLLFLPELGKYYHDDELTKEELLRYNHRKIALEKLKVYLK</sequence>
<comment type="caution">
    <text evidence="3">The sequence shown here is derived from an EMBL/GenBank/DDBJ whole genome shotgun (WGS) entry which is preliminary data.</text>
</comment>
<dbReference type="PATRIC" id="fig|1618482.3.peg.114"/>
<proteinExistence type="inferred from homology"/>
<evidence type="ECO:0000313" key="3">
    <source>
        <dbReference type="EMBL" id="KKR72821.1"/>
    </source>
</evidence>
<organism evidence="3 4">
    <name type="scientific">Candidatus Roizmanbacteria bacterium GW2011_GWB1_40_7</name>
    <dbReference type="NCBI Taxonomy" id="1618482"/>
    <lineage>
        <taxon>Bacteria</taxon>
        <taxon>Candidatus Roizmaniibacteriota</taxon>
    </lineage>
</organism>
<dbReference type="EMBL" id="LBZM01000002">
    <property type="protein sequence ID" value="KKR72821.1"/>
    <property type="molecule type" value="Genomic_DNA"/>
</dbReference>
<dbReference type="CDD" id="cd00515">
    <property type="entry name" value="HAM1"/>
    <property type="match status" value="1"/>
</dbReference>
<dbReference type="GO" id="GO:0009143">
    <property type="term" value="P:nucleoside triphosphate catabolic process"/>
    <property type="evidence" value="ECO:0007669"/>
    <property type="project" value="InterPro"/>
</dbReference>
<dbReference type="PANTHER" id="PTHR11067:SF9">
    <property type="entry name" value="INOSINE TRIPHOSPHATE PYROPHOSPHATASE"/>
    <property type="match status" value="1"/>
</dbReference>
<reference evidence="3 4" key="1">
    <citation type="journal article" date="2015" name="Nature">
        <title>rRNA introns, odd ribosomes, and small enigmatic genomes across a large radiation of phyla.</title>
        <authorList>
            <person name="Brown C.T."/>
            <person name="Hug L.A."/>
            <person name="Thomas B.C."/>
            <person name="Sharon I."/>
            <person name="Castelle C.J."/>
            <person name="Singh A."/>
            <person name="Wilkins M.J."/>
            <person name="Williams K.H."/>
            <person name="Banfield J.F."/>
        </authorList>
    </citation>
    <scope>NUCLEOTIDE SEQUENCE [LARGE SCALE GENOMIC DNA]</scope>
</reference>
<dbReference type="SUPFAM" id="SSF52972">
    <property type="entry name" value="ITPase-like"/>
    <property type="match status" value="1"/>
</dbReference>
<protein>
    <submittedName>
        <fullName evidence="3">Non-canonical purine NTP pyrophosphatase</fullName>
    </submittedName>
</protein>
<name>A0A0G0TDD0_9BACT</name>
<dbReference type="Proteomes" id="UP000034664">
    <property type="component" value="Unassembled WGS sequence"/>
</dbReference>